<accession>A0A1I4QUE7</accession>
<keyword evidence="3" id="KW-1185">Reference proteome</keyword>
<name>A0A1I4QUE7_9BACT</name>
<dbReference type="Proteomes" id="UP000199611">
    <property type="component" value="Unassembled WGS sequence"/>
</dbReference>
<organism evidence="2 3">
    <name type="scientific">Thermodesulforhabdus norvegica</name>
    <dbReference type="NCBI Taxonomy" id="39841"/>
    <lineage>
        <taxon>Bacteria</taxon>
        <taxon>Pseudomonadati</taxon>
        <taxon>Thermodesulfobacteriota</taxon>
        <taxon>Syntrophobacteria</taxon>
        <taxon>Syntrophobacterales</taxon>
        <taxon>Thermodesulforhabdaceae</taxon>
        <taxon>Thermodesulforhabdus</taxon>
    </lineage>
</organism>
<evidence type="ECO:0008006" key="4">
    <source>
        <dbReference type="Google" id="ProtNLM"/>
    </source>
</evidence>
<evidence type="ECO:0000313" key="3">
    <source>
        <dbReference type="Proteomes" id="UP000199611"/>
    </source>
</evidence>
<dbReference type="Pfam" id="PF16868">
    <property type="entry name" value="NMT1_3"/>
    <property type="match status" value="1"/>
</dbReference>
<dbReference type="PANTHER" id="PTHR42941">
    <property type="entry name" value="SLL1037 PROTEIN"/>
    <property type="match status" value="1"/>
</dbReference>
<dbReference type="AlphaFoldDB" id="A0A1I4QUE7"/>
<feature type="chain" id="PRO_5011436156" description="TAXI family TRAP transporter solute-binding subunit" evidence="1">
    <location>
        <begin position="27"/>
        <end position="336"/>
    </location>
</feature>
<gene>
    <name evidence="2" type="ORF">SAMN05660836_00217</name>
</gene>
<dbReference type="OrthoDB" id="9780180at2"/>
<feature type="signal peptide" evidence="1">
    <location>
        <begin position="1"/>
        <end position="26"/>
    </location>
</feature>
<evidence type="ECO:0000256" key="1">
    <source>
        <dbReference type="SAM" id="SignalP"/>
    </source>
</evidence>
<sequence>MKQAFRKLTILIFALTLVAGFSQAEASKVRLVIGTGGLGGVYYYYGTTVAEIISKAGEFEATAMQTAASVDNLQLIQKRTDPEGNVYYLACVLPDSAYLAYTGQHEKFKDQPAKDVRILWTMYPNYLHIVTKEGSGIETVADLKGKRVSTGAPGSGTEVEAFMVLEAAGISTSDFAKHERLGASESAEALSAGTIDAYFWSGGLPTSSITELATTLKRKGSKIKLIGLPADGDIVKNIASKFPGVCEPATIAASVYGTSEDTPTLAFWNLFMGPASLPEEVAYKITKTVFEKLEELHSAVKPSKATTPENAVKFVGGTIPYHPGSLKYFKEIGVLK</sequence>
<proteinExistence type="predicted"/>
<keyword evidence="1" id="KW-0732">Signal</keyword>
<dbReference type="EMBL" id="FOUU01000001">
    <property type="protein sequence ID" value="SFM43385.1"/>
    <property type="molecule type" value="Genomic_DNA"/>
</dbReference>
<evidence type="ECO:0000313" key="2">
    <source>
        <dbReference type="EMBL" id="SFM43385.1"/>
    </source>
</evidence>
<protein>
    <recommendedName>
        <fullName evidence="4">TAXI family TRAP transporter solute-binding subunit</fullName>
    </recommendedName>
</protein>
<dbReference type="RefSeq" id="WP_093392797.1">
    <property type="nucleotide sequence ID" value="NZ_FOUU01000001.1"/>
</dbReference>
<dbReference type="Gene3D" id="3.40.190.10">
    <property type="entry name" value="Periplasmic binding protein-like II"/>
    <property type="match status" value="2"/>
</dbReference>
<dbReference type="NCBIfam" id="TIGR02122">
    <property type="entry name" value="TRAP_TAXI"/>
    <property type="match status" value="1"/>
</dbReference>
<reference evidence="3" key="1">
    <citation type="submission" date="2016-10" db="EMBL/GenBank/DDBJ databases">
        <authorList>
            <person name="Varghese N."/>
            <person name="Submissions S."/>
        </authorList>
    </citation>
    <scope>NUCLEOTIDE SEQUENCE [LARGE SCALE GENOMIC DNA]</scope>
    <source>
        <strain evidence="3">DSM 9990</strain>
    </source>
</reference>
<dbReference type="PANTHER" id="PTHR42941:SF1">
    <property type="entry name" value="SLL1037 PROTEIN"/>
    <property type="match status" value="1"/>
</dbReference>
<dbReference type="SUPFAM" id="SSF53850">
    <property type="entry name" value="Periplasmic binding protein-like II"/>
    <property type="match status" value="1"/>
</dbReference>
<dbReference type="STRING" id="39841.SAMN05660836_00217"/>
<dbReference type="InterPro" id="IPR011852">
    <property type="entry name" value="TRAP_TAXI"/>
</dbReference>